<evidence type="ECO:0000313" key="3">
    <source>
        <dbReference type="Proteomes" id="UP000030745"/>
    </source>
</evidence>
<keyword evidence="3" id="KW-1185">Reference proteome</keyword>
<name>A0A067CU63_SAPPC</name>
<dbReference type="EMBL" id="KK583191">
    <property type="protein sequence ID" value="KDO34058.1"/>
    <property type="molecule type" value="Genomic_DNA"/>
</dbReference>
<dbReference type="GeneID" id="24123928"/>
<keyword evidence="1" id="KW-1133">Transmembrane helix</keyword>
<dbReference type="AlphaFoldDB" id="A0A067CU63"/>
<accession>A0A067CU63</accession>
<protein>
    <recommendedName>
        <fullName evidence="4">Glycosyl transferase family 1 domain-containing protein</fullName>
    </recommendedName>
</protein>
<dbReference type="SUPFAM" id="SSF53756">
    <property type="entry name" value="UDP-Glycosyltransferase/glycogen phosphorylase"/>
    <property type="match status" value="1"/>
</dbReference>
<proteinExistence type="predicted"/>
<dbReference type="KEGG" id="spar:SPRG_01332"/>
<dbReference type="Proteomes" id="UP000030745">
    <property type="component" value="Unassembled WGS sequence"/>
</dbReference>
<evidence type="ECO:0000313" key="2">
    <source>
        <dbReference type="EMBL" id="KDO34058.1"/>
    </source>
</evidence>
<sequence length="522" mass="57942">MQRPSKWPSVGPRVLLPACILLVLVVNVVVFVQWTTSTSTPVHPRFKRRYGEADGPALPSLPGNATCWFDDPKVKRVPTPDLEHLSLLQTACVAEADDIITWRYGANATTAQPTRLRRDDPGVLDELRRCPDIDIFLPSGLRGSGYCEDGVAYTKYGASRLLPLWALEDEYFDVQRNAKVTYFDLCPGTPVIFFNHYWPPWTWPRTKPIYLMPNIEMGELQSAQYWRASVVICKTRDCYHRVSTWYEQHGSPTGAAVVYSRHTSTDIAGHITRLLGADVRPKDFENVRFTHSAGGSVSKGTDQVLGCWLSRPDLPPLDLSMSEHLYNMGYSKYEAAIAASGNIHFDRIKLDEVAFGKRFAEASFFLCASRKEGYGHYINQARAAGGVIITTNGPPMNELVQAPINGVYVKTASSYHPDQMMGGNFNGDFGLRGFGGLEADYSAGDLCAAVDHVLELSTFERQRMGTAAQQAYHDDTKYFAAAMRNLRAIARAQLASNLTAADVVASGNWQQTALQDFSCRTV</sequence>
<dbReference type="Gene3D" id="3.40.50.2000">
    <property type="entry name" value="Glycogen Phosphorylase B"/>
    <property type="match status" value="1"/>
</dbReference>
<evidence type="ECO:0008006" key="4">
    <source>
        <dbReference type="Google" id="ProtNLM"/>
    </source>
</evidence>
<dbReference type="OMA" id="WRYGANA"/>
<reference evidence="2 3" key="1">
    <citation type="journal article" date="2013" name="PLoS Genet.">
        <title>Distinctive expansion of potential virulence genes in the genome of the oomycete fish pathogen Saprolegnia parasitica.</title>
        <authorList>
            <person name="Jiang R.H."/>
            <person name="de Bruijn I."/>
            <person name="Haas B.J."/>
            <person name="Belmonte R."/>
            <person name="Lobach L."/>
            <person name="Christie J."/>
            <person name="van den Ackerveken G."/>
            <person name="Bottin A."/>
            <person name="Bulone V."/>
            <person name="Diaz-Moreno S.M."/>
            <person name="Dumas B."/>
            <person name="Fan L."/>
            <person name="Gaulin E."/>
            <person name="Govers F."/>
            <person name="Grenville-Briggs L.J."/>
            <person name="Horner N.R."/>
            <person name="Levin J.Z."/>
            <person name="Mammella M."/>
            <person name="Meijer H.J."/>
            <person name="Morris P."/>
            <person name="Nusbaum C."/>
            <person name="Oome S."/>
            <person name="Phillips A.J."/>
            <person name="van Rooyen D."/>
            <person name="Rzeszutek E."/>
            <person name="Saraiva M."/>
            <person name="Secombes C.J."/>
            <person name="Seidl M.F."/>
            <person name="Snel B."/>
            <person name="Stassen J.H."/>
            <person name="Sykes S."/>
            <person name="Tripathy S."/>
            <person name="van den Berg H."/>
            <person name="Vega-Arreguin J.C."/>
            <person name="Wawra S."/>
            <person name="Young S.K."/>
            <person name="Zeng Q."/>
            <person name="Dieguez-Uribeondo J."/>
            <person name="Russ C."/>
            <person name="Tyler B.M."/>
            <person name="van West P."/>
        </authorList>
    </citation>
    <scope>NUCLEOTIDE SEQUENCE [LARGE SCALE GENOMIC DNA]</scope>
    <source>
        <strain evidence="2 3">CBS 223.65</strain>
    </source>
</reference>
<keyword evidence="1" id="KW-0472">Membrane</keyword>
<gene>
    <name evidence="2" type="ORF">SPRG_01332</name>
</gene>
<dbReference type="RefSeq" id="XP_012194942.1">
    <property type="nucleotide sequence ID" value="XM_012339552.1"/>
</dbReference>
<keyword evidence="1" id="KW-0812">Transmembrane</keyword>
<evidence type="ECO:0000256" key="1">
    <source>
        <dbReference type="SAM" id="Phobius"/>
    </source>
</evidence>
<dbReference type="VEuPathDB" id="FungiDB:SPRG_01332"/>
<organism evidence="2 3">
    <name type="scientific">Saprolegnia parasitica (strain CBS 223.65)</name>
    <dbReference type="NCBI Taxonomy" id="695850"/>
    <lineage>
        <taxon>Eukaryota</taxon>
        <taxon>Sar</taxon>
        <taxon>Stramenopiles</taxon>
        <taxon>Oomycota</taxon>
        <taxon>Saprolegniomycetes</taxon>
        <taxon>Saprolegniales</taxon>
        <taxon>Saprolegniaceae</taxon>
        <taxon>Saprolegnia</taxon>
    </lineage>
</organism>
<feature type="transmembrane region" description="Helical" evidence="1">
    <location>
        <begin position="12"/>
        <end position="34"/>
    </location>
</feature>